<keyword evidence="5" id="KW-1185">Reference proteome</keyword>
<feature type="compositionally biased region" description="Low complexity" evidence="1">
    <location>
        <begin position="1"/>
        <end position="10"/>
    </location>
</feature>
<dbReference type="PANTHER" id="PTHR35707:SF1">
    <property type="entry name" value="SPC7 KINETOCHORE PROTEIN DOMAIN-CONTAINING PROTEIN"/>
    <property type="match status" value="1"/>
</dbReference>
<evidence type="ECO:0000256" key="2">
    <source>
        <dbReference type="SAM" id="Phobius"/>
    </source>
</evidence>
<keyword evidence="2" id="KW-1133">Transmembrane helix</keyword>
<evidence type="ECO:0000256" key="1">
    <source>
        <dbReference type="SAM" id="MobiDB-lite"/>
    </source>
</evidence>
<keyword evidence="2" id="KW-0472">Membrane</keyword>
<proteinExistence type="predicted"/>
<feature type="compositionally biased region" description="Polar residues" evidence="1">
    <location>
        <begin position="869"/>
        <end position="889"/>
    </location>
</feature>
<feature type="region of interest" description="Disordered" evidence="1">
    <location>
        <begin position="187"/>
        <end position="219"/>
    </location>
</feature>
<dbReference type="EMBL" id="PKMF04000160">
    <property type="protein sequence ID" value="KAK7846100.1"/>
    <property type="molecule type" value="Genomic_DNA"/>
</dbReference>
<dbReference type="Pfam" id="PF18210">
    <property type="entry name" value="Knl1_RWD_C"/>
    <property type="match status" value="1"/>
</dbReference>
<feature type="domain" description="Knl1 C-terminal RWD" evidence="3">
    <location>
        <begin position="1190"/>
        <end position="1342"/>
    </location>
</feature>
<dbReference type="Proteomes" id="UP000237347">
    <property type="component" value="Unassembled WGS sequence"/>
</dbReference>
<dbReference type="PANTHER" id="PTHR35707">
    <property type="entry name" value="OS06G0608100 PROTEIN"/>
    <property type="match status" value="1"/>
</dbReference>
<feature type="region of interest" description="Disordered" evidence="1">
    <location>
        <begin position="45"/>
        <end position="65"/>
    </location>
</feature>
<accession>A0AAW0L484</accession>
<evidence type="ECO:0000259" key="3">
    <source>
        <dbReference type="Pfam" id="PF18210"/>
    </source>
</evidence>
<reference evidence="4 5" key="1">
    <citation type="journal article" date="2018" name="Sci. Data">
        <title>The draft genome sequence of cork oak.</title>
        <authorList>
            <person name="Ramos A.M."/>
            <person name="Usie A."/>
            <person name="Barbosa P."/>
            <person name="Barros P.M."/>
            <person name="Capote T."/>
            <person name="Chaves I."/>
            <person name="Simoes F."/>
            <person name="Abreu I."/>
            <person name="Carrasquinho I."/>
            <person name="Faro C."/>
            <person name="Guimaraes J.B."/>
            <person name="Mendonca D."/>
            <person name="Nobrega F."/>
            <person name="Rodrigues L."/>
            <person name="Saibo N.J.M."/>
            <person name="Varela M.C."/>
            <person name="Egas C."/>
            <person name="Matos J."/>
            <person name="Miguel C.M."/>
            <person name="Oliveira M.M."/>
            <person name="Ricardo C.P."/>
            <person name="Goncalves S."/>
        </authorList>
    </citation>
    <scope>NUCLEOTIDE SEQUENCE [LARGE SCALE GENOMIC DNA]</scope>
    <source>
        <strain evidence="5">cv. HL8</strain>
    </source>
</reference>
<sequence length="1456" mass="162124">MASEEATANTETEEETIAVKKQKRSRRVSFADVEITSVHIFNRDDEDLSSSCSPKSTGGHPQKPLGLFSDLVDGDDFRDSSPNQHRNPFLRPLGSPSLSPSPFAASASSVDDGKFCSFLSLSLCSLPIFHLFTLLPFICSSICAEDNFFGPVSADFIGPERLLDSAASDDITMDSTAFSMHFRSLARSDSGGDAKTPTAHRLDFEEKTPSQNATPTDSDSLMVLTKAKKPGLQSLVPVDKVSGGKDSNDMSIVGENPRSFDYGRLSPRLDALLADGSEDLNAVSDSMLIDSDLLKSTEDMHNMFAEAVDLACTKMGEGNGGFMSCPTDQIIYDHQVVTPKQFNKGSKEFTEDATGTRRPIFQFTDDNRGTPSNEDGRVLKSDVYAQHEPEFQPLSGGGVKENSPEIRRCDSDIDQKSGQRYRSPFDGYIPLLSSKQRELFVNTPNSAQHMGIVTPSSKPPGSFLSKERIRHVAGLSSLPKSISKFNIPDPSPRPSSLIEGIDKLKQRLSNYSSMSSPLNAASAGNSRELQYRYLNSPITRLEECLSTTDVKNGEHKSLINIDGDGIESPKSIGKLSQNKEAAGLAKDRVSPAYMSMGLLSKDKPKKLMTVVASPSQFTQSRGKVKQNFLMPENPRERTLVTSGTDSSLVKIKIDNREVTKGTVLSDQLVSTPVKSLDQNLTASIEYQGSVTHQFKQLYQHNKFISSPVKSLDQNLAFMEYQGTVSHELKQLDQHNKLVSAGLGHNGDSVENVTRNGLSTLVGDKLDSFPSESRAESDSPFSKTNYVKEFAEVESVIDNNLSHIQNESETFTNFQNSFRGNDIMNLQFESPDKNLKAGADPPQYMSYSCNRSENELPLEKSSPRKDLAQSLTLKESTPSRSMQDPSSASCSDMMPPSIGKVVLSPRSNSNRHDNNCRHEVYISQSPVHAQNIDNYSGQKRRNVQIVFGDGDHIHKSARLQRSPEGHGSEGCDSEFMLEHTNEINNGEKIGGDRTKNWIDILAKFLGDTKQLFSESIDKLNLKSIFMLEDILVHLLTVKKYETLCSEIQSQIKADHLGNVRHKRVAETRLLLYKLVYEKAKLQLMGVKRDMFLVFYFSHVFSFLYICIQFVTCLYTCMQKRVLLLSSGIQESQMLESKIEHLSEYGSGNAQIEHINQSIVDSEGTHKFLKTQVPDKAHVVQHQVSCDKVTTMRQESEALDGKIKSLIKCFHSKCTMKGEPSCADTIALVHDHLEKRMCCRFIQQDLQLWEVDHFESRNGHYNILLNYQGYISQRFTVNAGPVSSIIISNKLNNENILKNFPNMDACTAFAFVFSAETTKKYIGSRSLAQETQITSSCLRKLLDVVEEVQSTQIEIRNLIQTSFYSPSVEQLDLRLCFIDFYSGRKVTLTLDMTCLNRGVYPSEILPKEMKASSAKPESSWPQSLIAEIRDSAENLRAGSSRIMRFCRCVSQLMRASCR</sequence>
<protein>
    <recommendedName>
        <fullName evidence="3">Knl1 C-terminal RWD domain-containing protein</fullName>
    </recommendedName>
</protein>
<feature type="region of interest" description="Disordered" evidence="1">
    <location>
        <begin position="869"/>
        <end position="913"/>
    </location>
</feature>
<evidence type="ECO:0000313" key="5">
    <source>
        <dbReference type="Proteomes" id="UP000237347"/>
    </source>
</evidence>
<name>A0AAW0L484_QUESU</name>
<gene>
    <name evidence="4" type="ORF">CFP56_008367</name>
</gene>
<keyword evidence="2" id="KW-0812">Transmembrane</keyword>
<feature type="compositionally biased region" description="Polar residues" evidence="1">
    <location>
        <begin position="209"/>
        <end position="219"/>
    </location>
</feature>
<feature type="transmembrane region" description="Helical" evidence="2">
    <location>
        <begin position="1091"/>
        <end position="1115"/>
    </location>
</feature>
<comment type="caution">
    <text evidence="4">The sequence shown here is derived from an EMBL/GenBank/DDBJ whole genome shotgun (WGS) entry which is preliminary data.</text>
</comment>
<evidence type="ECO:0000313" key="4">
    <source>
        <dbReference type="EMBL" id="KAK7846100.1"/>
    </source>
</evidence>
<organism evidence="4 5">
    <name type="scientific">Quercus suber</name>
    <name type="common">Cork oak</name>
    <dbReference type="NCBI Taxonomy" id="58331"/>
    <lineage>
        <taxon>Eukaryota</taxon>
        <taxon>Viridiplantae</taxon>
        <taxon>Streptophyta</taxon>
        <taxon>Embryophyta</taxon>
        <taxon>Tracheophyta</taxon>
        <taxon>Spermatophyta</taxon>
        <taxon>Magnoliopsida</taxon>
        <taxon>eudicotyledons</taxon>
        <taxon>Gunneridae</taxon>
        <taxon>Pentapetalae</taxon>
        <taxon>rosids</taxon>
        <taxon>fabids</taxon>
        <taxon>Fagales</taxon>
        <taxon>Fagaceae</taxon>
        <taxon>Quercus</taxon>
    </lineage>
</organism>
<feature type="region of interest" description="Disordered" evidence="1">
    <location>
        <begin position="1"/>
        <end position="27"/>
    </location>
</feature>
<dbReference type="InterPro" id="IPR040850">
    <property type="entry name" value="Knl1_RWD_C"/>
</dbReference>